<dbReference type="InterPro" id="IPR003439">
    <property type="entry name" value="ABC_transporter-like_ATP-bd"/>
</dbReference>
<dbReference type="EMBL" id="KZ308233">
    <property type="protein sequence ID" value="KAG8225324.1"/>
    <property type="molecule type" value="Genomic_DNA"/>
</dbReference>
<dbReference type="PANTHER" id="PTHR19211">
    <property type="entry name" value="ATP-BINDING TRANSPORT PROTEIN-RELATED"/>
    <property type="match status" value="1"/>
</dbReference>
<feature type="compositionally biased region" description="Basic and acidic residues" evidence="2">
    <location>
        <begin position="1"/>
        <end position="16"/>
    </location>
</feature>
<dbReference type="Gene3D" id="3.40.50.300">
    <property type="entry name" value="P-loop containing nucleotide triphosphate hydrolases"/>
    <property type="match status" value="1"/>
</dbReference>
<sequence>EKKQKEALTRKQEKNRSRASQKGSSGAGDDNETGPTELLQKPREYIVKFRFPDPPPLQPPILGMHNVTFAYEGQKPLFENSDFGIDLSSRVAIVGPNGVGKSTFLKILTSDLMPQVGDVRKNHRLVSGNSYKFLVSEIVLEIFTKQKFCS</sequence>
<dbReference type="SUPFAM" id="SSF52540">
    <property type="entry name" value="P-loop containing nucleoside triphosphate hydrolases"/>
    <property type="match status" value="1"/>
</dbReference>
<organism evidence="4 5">
    <name type="scientific">Ladona fulva</name>
    <name type="common">Scarce chaser dragonfly</name>
    <name type="synonym">Libellula fulva</name>
    <dbReference type="NCBI Taxonomy" id="123851"/>
    <lineage>
        <taxon>Eukaryota</taxon>
        <taxon>Metazoa</taxon>
        <taxon>Ecdysozoa</taxon>
        <taxon>Arthropoda</taxon>
        <taxon>Hexapoda</taxon>
        <taxon>Insecta</taxon>
        <taxon>Pterygota</taxon>
        <taxon>Palaeoptera</taxon>
        <taxon>Odonata</taxon>
        <taxon>Epiprocta</taxon>
        <taxon>Anisoptera</taxon>
        <taxon>Libelluloidea</taxon>
        <taxon>Libellulidae</taxon>
        <taxon>Ladona</taxon>
    </lineage>
</organism>
<dbReference type="Proteomes" id="UP000792457">
    <property type="component" value="Unassembled WGS sequence"/>
</dbReference>
<reference evidence="4" key="1">
    <citation type="submission" date="2013-04" db="EMBL/GenBank/DDBJ databases">
        <authorList>
            <person name="Qu J."/>
            <person name="Murali S.C."/>
            <person name="Bandaranaike D."/>
            <person name="Bellair M."/>
            <person name="Blankenburg K."/>
            <person name="Chao H."/>
            <person name="Dinh H."/>
            <person name="Doddapaneni H."/>
            <person name="Downs B."/>
            <person name="Dugan-Rocha S."/>
            <person name="Elkadiri S."/>
            <person name="Gnanaolivu R.D."/>
            <person name="Hernandez B."/>
            <person name="Javaid M."/>
            <person name="Jayaseelan J.C."/>
            <person name="Lee S."/>
            <person name="Li M."/>
            <person name="Ming W."/>
            <person name="Munidasa M."/>
            <person name="Muniz J."/>
            <person name="Nguyen L."/>
            <person name="Ongeri F."/>
            <person name="Osuji N."/>
            <person name="Pu L.-L."/>
            <person name="Puazo M."/>
            <person name="Qu C."/>
            <person name="Quiroz J."/>
            <person name="Raj R."/>
            <person name="Weissenberger G."/>
            <person name="Xin Y."/>
            <person name="Zou X."/>
            <person name="Han Y."/>
            <person name="Richards S."/>
            <person name="Worley K."/>
            <person name="Muzny D."/>
            <person name="Gibbs R."/>
        </authorList>
    </citation>
    <scope>NUCLEOTIDE SEQUENCE</scope>
    <source>
        <strain evidence="4">Sampled in the wild</strain>
    </source>
</reference>
<dbReference type="GO" id="GO:0005524">
    <property type="term" value="F:ATP binding"/>
    <property type="evidence" value="ECO:0007669"/>
    <property type="project" value="InterPro"/>
</dbReference>
<dbReference type="Pfam" id="PF00005">
    <property type="entry name" value="ABC_tran"/>
    <property type="match status" value="1"/>
</dbReference>
<dbReference type="AlphaFoldDB" id="A0A8K0JZC1"/>
<dbReference type="InterPro" id="IPR027417">
    <property type="entry name" value="P-loop_NTPase"/>
</dbReference>
<evidence type="ECO:0000313" key="4">
    <source>
        <dbReference type="EMBL" id="KAG8225324.1"/>
    </source>
</evidence>
<dbReference type="InterPro" id="IPR050611">
    <property type="entry name" value="ABCF"/>
</dbReference>
<feature type="domain" description="ABC transporter" evidence="3">
    <location>
        <begin position="79"/>
        <end position="133"/>
    </location>
</feature>
<dbReference type="OrthoDB" id="2110130at2759"/>
<evidence type="ECO:0000259" key="3">
    <source>
        <dbReference type="Pfam" id="PF00005"/>
    </source>
</evidence>
<dbReference type="GO" id="GO:0016887">
    <property type="term" value="F:ATP hydrolysis activity"/>
    <property type="evidence" value="ECO:0007669"/>
    <property type="project" value="InterPro"/>
</dbReference>
<feature type="non-terminal residue" evidence="4">
    <location>
        <position position="1"/>
    </location>
</feature>
<keyword evidence="5" id="KW-1185">Reference proteome</keyword>
<keyword evidence="1" id="KW-0677">Repeat</keyword>
<feature type="region of interest" description="Disordered" evidence="2">
    <location>
        <begin position="1"/>
        <end position="37"/>
    </location>
</feature>
<evidence type="ECO:0000313" key="5">
    <source>
        <dbReference type="Proteomes" id="UP000792457"/>
    </source>
</evidence>
<name>A0A8K0JZC1_LADFU</name>
<comment type="caution">
    <text evidence="4">The sequence shown here is derived from an EMBL/GenBank/DDBJ whole genome shotgun (WGS) entry which is preliminary data.</text>
</comment>
<gene>
    <name evidence="4" type="ORF">J437_LFUL001939</name>
</gene>
<evidence type="ECO:0000256" key="2">
    <source>
        <dbReference type="SAM" id="MobiDB-lite"/>
    </source>
</evidence>
<dbReference type="PANTHER" id="PTHR19211:SF14">
    <property type="entry name" value="ATP-BINDING CASSETTE SUB-FAMILY F MEMBER 1"/>
    <property type="match status" value="1"/>
</dbReference>
<proteinExistence type="predicted"/>
<accession>A0A8K0JZC1</accession>
<evidence type="ECO:0000256" key="1">
    <source>
        <dbReference type="ARBA" id="ARBA00022737"/>
    </source>
</evidence>
<reference evidence="4" key="2">
    <citation type="submission" date="2017-10" db="EMBL/GenBank/DDBJ databases">
        <title>Ladona fulva Genome sequencing and assembly.</title>
        <authorList>
            <person name="Murali S."/>
            <person name="Richards S."/>
            <person name="Bandaranaike D."/>
            <person name="Bellair M."/>
            <person name="Blankenburg K."/>
            <person name="Chao H."/>
            <person name="Dinh H."/>
            <person name="Doddapaneni H."/>
            <person name="Dugan-Rocha S."/>
            <person name="Elkadiri S."/>
            <person name="Gnanaolivu R."/>
            <person name="Hernandez B."/>
            <person name="Skinner E."/>
            <person name="Javaid M."/>
            <person name="Lee S."/>
            <person name="Li M."/>
            <person name="Ming W."/>
            <person name="Munidasa M."/>
            <person name="Muniz J."/>
            <person name="Nguyen L."/>
            <person name="Hughes D."/>
            <person name="Osuji N."/>
            <person name="Pu L.-L."/>
            <person name="Puazo M."/>
            <person name="Qu C."/>
            <person name="Quiroz J."/>
            <person name="Raj R."/>
            <person name="Weissenberger G."/>
            <person name="Xin Y."/>
            <person name="Zou X."/>
            <person name="Han Y."/>
            <person name="Worley K."/>
            <person name="Muzny D."/>
            <person name="Gibbs R."/>
        </authorList>
    </citation>
    <scope>NUCLEOTIDE SEQUENCE</scope>
    <source>
        <strain evidence="4">Sampled in the wild</strain>
    </source>
</reference>
<protein>
    <recommendedName>
        <fullName evidence="3">ABC transporter domain-containing protein</fullName>
    </recommendedName>
</protein>